<dbReference type="EMBL" id="CACVAQ010000031">
    <property type="protein sequence ID" value="CAA6799384.1"/>
    <property type="molecule type" value="Genomic_DNA"/>
</dbReference>
<protein>
    <recommendedName>
        <fullName evidence="1">DUF4240 domain-containing protein</fullName>
    </recommendedName>
</protein>
<name>A0A6S6S502_9BACT</name>
<feature type="domain" description="DUF4240" evidence="1">
    <location>
        <begin position="1"/>
        <end position="119"/>
    </location>
</feature>
<dbReference type="Pfam" id="PF14024">
    <property type="entry name" value="DUF4240"/>
    <property type="match status" value="1"/>
</dbReference>
<accession>A0A6S6S502</accession>
<gene>
    <name evidence="2" type="ORF">HELGO_WM29402</name>
</gene>
<sequence>MLQENFWEIIEQSWLDSSELYEQRKKAIQNNKEALLEQLSYKLEDVVTKNYIKRLSELSKENLTSFIHLLEERMYHIDRKEIHTHTDGSDDGFLYCRCFIVGMGKAYYNMIDENPSKAKFDLEAEGFGFSAYQVYENLFDEEFDRYSKHSMESCSNENGWKE</sequence>
<proteinExistence type="predicted"/>
<evidence type="ECO:0000313" key="2">
    <source>
        <dbReference type="EMBL" id="CAA6799384.1"/>
    </source>
</evidence>
<reference evidence="2" key="1">
    <citation type="submission" date="2020-01" db="EMBL/GenBank/DDBJ databases">
        <authorList>
            <person name="Meier V. D."/>
            <person name="Meier V D."/>
        </authorList>
    </citation>
    <scope>NUCLEOTIDE SEQUENCE</scope>
    <source>
        <strain evidence="2">HLG_WM_MAG_10</strain>
    </source>
</reference>
<evidence type="ECO:0000259" key="1">
    <source>
        <dbReference type="Pfam" id="PF14024"/>
    </source>
</evidence>
<dbReference type="InterPro" id="IPR025334">
    <property type="entry name" value="DUF4240"/>
</dbReference>
<organism evidence="2">
    <name type="scientific">uncultured Aureispira sp</name>
    <dbReference type="NCBI Taxonomy" id="1331704"/>
    <lineage>
        <taxon>Bacteria</taxon>
        <taxon>Pseudomonadati</taxon>
        <taxon>Bacteroidota</taxon>
        <taxon>Saprospiria</taxon>
        <taxon>Saprospirales</taxon>
        <taxon>Saprospiraceae</taxon>
        <taxon>Aureispira</taxon>
        <taxon>environmental samples</taxon>
    </lineage>
</organism>
<dbReference type="AlphaFoldDB" id="A0A6S6S502"/>